<keyword evidence="2" id="KW-1185">Reference proteome</keyword>
<evidence type="ECO:0000313" key="2">
    <source>
        <dbReference type="Proteomes" id="UP001156882"/>
    </source>
</evidence>
<dbReference type="Proteomes" id="UP001156882">
    <property type="component" value="Unassembled WGS sequence"/>
</dbReference>
<reference evidence="2" key="1">
    <citation type="journal article" date="2019" name="Int. J. Syst. Evol. Microbiol.">
        <title>The Global Catalogue of Microorganisms (GCM) 10K type strain sequencing project: providing services to taxonomists for standard genome sequencing and annotation.</title>
        <authorList>
            <consortium name="The Broad Institute Genomics Platform"/>
            <consortium name="The Broad Institute Genome Sequencing Center for Infectious Disease"/>
            <person name="Wu L."/>
            <person name="Ma J."/>
        </authorList>
    </citation>
    <scope>NUCLEOTIDE SEQUENCE [LARGE SCALE GENOMIC DNA]</scope>
    <source>
        <strain evidence="2">NBRC 101365</strain>
    </source>
</reference>
<protein>
    <submittedName>
        <fullName evidence="1">Uncharacterized protein</fullName>
    </submittedName>
</protein>
<gene>
    <name evidence="1" type="ORF">GCM10007874_15440</name>
</gene>
<comment type="caution">
    <text evidence="1">The sequence shown here is derived from an EMBL/GenBank/DDBJ whole genome shotgun (WGS) entry which is preliminary data.</text>
</comment>
<dbReference type="RefSeq" id="WP_284311393.1">
    <property type="nucleotide sequence ID" value="NZ_BSPC01000014.1"/>
</dbReference>
<evidence type="ECO:0000313" key="1">
    <source>
        <dbReference type="EMBL" id="GLS18527.1"/>
    </source>
</evidence>
<dbReference type="EMBL" id="BSPC01000014">
    <property type="protein sequence ID" value="GLS18527.1"/>
    <property type="molecule type" value="Genomic_DNA"/>
</dbReference>
<proteinExistence type="predicted"/>
<sequence length="94" mass="10822">MSDQNKERQCWWAHLTFRNVPYDAFSVSPAEALKTLRNGILHDQSVSYDPIWFELVISDVTPIRLVPETFFKNGETNRQVENALEWVPSVVATA</sequence>
<name>A0ABQ6CDU2_9HYPH</name>
<organism evidence="1 2">
    <name type="scientific">Labrys miyagiensis</name>
    <dbReference type="NCBI Taxonomy" id="346912"/>
    <lineage>
        <taxon>Bacteria</taxon>
        <taxon>Pseudomonadati</taxon>
        <taxon>Pseudomonadota</taxon>
        <taxon>Alphaproteobacteria</taxon>
        <taxon>Hyphomicrobiales</taxon>
        <taxon>Xanthobacteraceae</taxon>
        <taxon>Labrys</taxon>
    </lineage>
</organism>
<accession>A0ABQ6CDU2</accession>